<keyword evidence="2" id="KW-1185">Reference proteome</keyword>
<evidence type="ECO:0000313" key="2">
    <source>
        <dbReference type="Proteomes" id="UP000472580"/>
    </source>
</evidence>
<dbReference type="Proteomes" id="UP000472580">
    <property type="component" value="Unassembled WGS sequence"/>
</dbReference>
<organism evidence="1 2">
    <name type="scientific">Parasutterella muris</name>
    <dbReference type="NCBI Taxonomy" id="2565572"/>
    <lineage>
        <taxon>Bacteria</taxon>
        <taxon>Pseudomonadati</taxon>
        <taxon>Pseudomonadota</taxon>
        <taxon>Betaproteobacteria</taxon>
        <taxon>Burkholderiales</taxon>
        <taxon>Sutterellaceae</taxon>
        <taxon>Parasutterella</taxon>
    </lineage>
</organism>
<dbReference type="AlphaFoldDB" id="A0A6L6YDL4"/>
<dbReference type="RefSeq" id="WP_160334071.1">
    <property type="nucleotide sequence ID" value="NZ_WSRP01000001.1"/>
</dbReference>
<name>A0A6L6YDL4_9BURK</name>
<sequence>MNINLNASINGVNAARLSSPVAPVTPVKFNTAKAMPGDVVTAGWYRNPGAASIVQNTPEERKALRDAIAAHLPRFHFWTGYIGEVNNAMGVNHYWEIPSSQISQAIAYVDSMFQPQPVYPSYSQAPTPAPVISEDWINARYELEAALNQFETYRRWFKEQADLMDYAIKSVKSTLAALQ</sequence>
<reference evidence="1 2" key="1">
    <citation type="submission" date="2019-12" db="EMBL/GenBank/DDBJ databases">
        <title>Microbes associate with the intestines of laboratory mice.</title>
        <authorList>
            <person name="Navarre W."/>
            <person name="Wong E."/>
        </authorList>
    </citation>
    <scope>NUCLEOTIDE SEQUENCE [LARGE SCALE GENOMIC DNA]</scope>
    <source>
        <strain evidence="1 2">NM82_D38</strain>
    </source>
</reference>
<accession>A0A6L6YDL4</accession>
<gene>
    <name evidence="1" type="ORF">E5987_00220</name>
</gene>
<protein>
    <submittedName>
        <fullName evidence="1">Uncharacterized protein</fullName>
    </submittedName>
</protein>
<proteinExistence type="predicted"/>
<comment type="caution">
    <text evidence="1">The sequence shown here is derived from an EMBL/GenBank/DDBJ whole genome shotgun (WGS) entry which is preliminary data.</text>
</comment>
<dbReference type="EMBL" id="WSRP01000001">
    <property type="protein sequence ID" value="MVX55636.1"/>
    <property type="molecule type" value="Genomic_DNA"/>
</dbReference>
<evidence type="ECO:0000313" key="1">
    <source>
        <dbReference type="EMBL" id="MVX55636.1"/>
    </source>
</evidence>